<evidence type="ECO:0000256" key="1">
    <source>
        <dbReference type="ARBA" id="ARBA00004442"/>
    </source>
</evidence>
<accession>A0A7K1SZG1</accession>
<dbReference type="Proteomes" id="UP000462014">
    <property type="component" value="Unassembled WGS sequence"/>
</dbReference>
<evidence type="ECO:0000256" key="3">
    <source>
        <dbReference type="ARBA" id="ARBA00022729"/>
    </source>
</evidence>
<sequence>MKKNLHWLLKILLVIFVTITFSCKKTFDITPQDQVDVSQNYRNVYDANAAVTGIYGKLLGIAKQYVVLNELRADLMDVTTNADQYLREINTHNVTTGNPYADPRPFYEIILNCNDVLKNFNLMVQDKRMTSADYAQRYSDVTAVRTWLYLQLGIHFGTIPYVTDALANVTDLQDQTKFPRLTFDQLIDKLINTMTALPYLDVYSATINGTGNNASLITTVDSYNTQNFFINKYCLLGDLYLWKGNYTAAATAYRYVLETGTRLGSTNALYFIQYKIPFASVTDNNDLSVGYLRYREQDINTLINNNNQGWRSIFARAQDNLFNSEWIWIMYFDQNFSPTNPFIDLFSNQGGSYLVKPSQLAMDNWNAQTQNNNFPYDQRGRFTVQTINGQPVIMKYLYNYLDPTTFIPTNVLQKNGRWFLYRAATLNLRFAEAANRDGYTKLAYAFTNVGINTVFNGLYPTPVTAATSTTPSNLPTDVTNIEQTFYPAPYDFDARTGDAPRYRSPWLQQVGTRTRAYLKPLDPNIYMTNQLNMENAIIDEAGLELAYEGNRWPDLMRIARRRNDPSFLAEKVYQKLLRDGNADAATVRAKLMNPANWYLPFKMQ</sequence>
<keyword evidence="5" id="KW-0998">Cell outer membrane</keyword>
<proteinExistence type="inferred from homology"/>
<feature type="domain" description="RagB/SusD" evidence="6">
    <location>
        <begin position="368"/>
        <end position="567"/>
    </location>
</feature>
<dbReference type="InterPro" id="IPR012944">
    <property type="entry name" value="SusD_RagB_dom"/>
</dbReference>
<comment type="caution">
    <text evidence="7">The sequence shown here is derived from an EMBL/GenBank/DDBJ whole genome shotgun (WGS) entry which is preliminary data.</text>
</comment>
<dbReference type="AlphaFoldDB" id="A0A7K1SZG1"/>
<dbReference type="Pfam" id="PF07980">
    <property type="entry name" value="SusD_RagB"/>
    <property type="match status" value="1"/>
</dbReference>
<dbReference type="GO" id="GO:0009279">
    <property type="term" value="C:cell outer membrane"/>
    <property type="evidence" value="ECO:0007669"/>
    <property type="project" value="UniProtKB-SubCell"/>
</dbReference>
<keyword evidence="4" id="KW-0472">Membrane</keyword>
<dbReference type="RefSeq" id="WP_157568231.1">
    <property type="nucleotide sequence ID" value="NZ_WPIK01000013.1"/>
</dbReference>
<evidence type="ECO:0000313" key="8">
    <source>
        <dbReference type="Proteomes" id="UP000462014"/>
    </source>
</evidence>
<comment type="subcellular location">
    <subcellularLocation>
        <location evidence="1">Cell outer membrane</location>
    </subcellularLocation>
</comment>
<evidence type="ECO:0000256" key="4">
    <source>
        <dbReference type="ARBA" id="ARBA00023136"/>
    </source>
</evidence>
<name>A0A7K1SZG1_9SPHI</name>
<organism evidence="7 8">
    <name type="scientific">Mucilaginibacter arboris</name>
    <dbReference type="NCBI Taxonomy" id="2682090"/>
    <lineage>
        <taxon>Bacteria</taxon>
        <taxon>Pseudomonadati</taxon>
        <taxon>Bacteroidota</taxon>
        <taxon>Sphingobacteriia</taxon>
        <taxon>Sphingobacteriales</taxon>
        <taxon>Sphingobacteriaceae</taxon>
        <taxon>Mucilaginibacter</taxon>
    </lineage>
</organism>
<dbReference type="InterPro" id="IPR011990">
    <property type="entry name" value="TPR-like_helical_dom_sf"/>
</dbReference>
<dbReference type="SUPFAM" id="SSF48452">
    <property type="entry name" value="TPR-like"/>
    <property type="match status" value="1"/>
</dbReference>
<evidence type="ECO:0000259" key="6">
    <source>
        <dbReference type="Pfam" id="PF07980"/>
    </source>
</evidence>
<evidence type="ECO:0000313" key="7">
    <source>
        <dbReference type="EMBL" id="MVN22705.1"/>
    </source>
</evidence>
<evidence type="ECO:0000256" key="2">
    <source>
        <dbReference type="ARBA" id="ARBA00006275"/>
    </source>
</evidence>
<keyword evidence="3" id="KW-0732">Signal</keyword>
<comment type="similarity">
    <text evidence="2">Belongs to the SusD family.</text>
</comment>
<reference evidence="7 8" key="1">
    <citation type="submission" date="2019-12" db="EMBL/GenBank/DDBJ databases">
        <title>Mucilaginibacter sp. HMF7410 genome sequencing and assembly.</title>
        <authorList>
            <person name="Kang H."/>
            <person name="Cha I."/>
            <person name="Kim H."/>
            <person name="Joh K."/>
        </authorList>
    </citation>
    <scope>NUCLEOTIDE SEQUENCE [LARGE SCALE GENOMIC DNA]</scope>
    <source>
        <strain evidence="7 8">HMF7410</strain>
    </source>
</reference>
<evidence type="ECO:0000256" key="5">
    <source>
        <dbReference type="ARBA" id="ARBA00023237"/>
    </source>
</evidence>
<dbReference type="Gene3D" id="1.25.40.390">
    <property type="match status" value="1"/>
</dbReference>
<dbReference type="PROSITE" id="PS51257">
    <property type="entry name" value="PROKAR_LIPOPROTEIN"/>
    <property type="match status" value="1"/>
</dbReference>
<dbReference type="EMBL" id="WPIK01000013">
    <property type="protein sequence ID" value="MVN22705.1"/>
    <property type="molecule type" value="Genomic_DNA"/>
</dbReference>
<protein>
    <submittedName>
        <fullName evidence="7">RagB/SusD family nutrient uptake outer membrane protein</fullName>
    </submittedName>
</protein>
<keyword evidence="8" id="KW-1185">Reference proteome</keyword>
<gene>
    <name evidence="7" type="ORF">GO621_14335</name>
</gene>